<dbReference type="Proteomes" id="UP001596004">
    <property type="component" value="Unassembled WGS sequence"/>
</dbReference>
<name>A0ABV9CAB4_9ACTN</name>
<keyword evidence="1" id="KW-1133">Transmembrane helix</keyword>
<gene>
    <name evidence="2" type="ORF">ACFO60_03380</name>
</gene>
<keyword evidence="1" id="KW-0472">Membrane</keyword>
<evidence type="ECO:0000256" key="1">
    <source>
        <dbReference type="SAM" id="Phobius"/>
    </source>
</evidence>
<organism evidence="2 3">
    <name type="scientific">Sphaerisporangium dianthi</name>
    <dbReference type="NCBI Taxonomy" id="1436120"/>
    <lineage>
        <taxon>Bacteria</taxon>
        <taxon>Bacillati</taxon>
        <taxon>Actinomycetota</taxon>
        <taxon>Actinomycetes</taxon>
        <taxon>Streptosporangiales</taxon>
        <taxon>Streptosporangiaceae</taxon>
        <taxon>Sphaerisporangium</taxon>
    </lineage>
</organism>
<evidence type="ECO:0000313" key="2">
    <source>
        <dbReference type="EMBL" id="MFC4529795.1"/>
    </source>
</evidence>
<keyword evidence="3" id="KW-1185">Reference proteome</keyword>
<reference evidence="3" key="1">
    <citation type="journal article" date="2019" name="Int. J. Syst. Evol. Microbiol.">
        <title>The Global Catalogue of Microorganisms (GCM) 10K type strain sequencing project: providing services to taxonomists for standard genome sequencing and annotation.</title>
        <authorList>
            <consortium name="The Broad Institute Genomics Platform"/>
            <consortium name="The Broad Institute Genome Sequencing Center for Infectious Disease"/>
            <person name="Wu L."/>
            <person name="Ma J."/>
        </authorList>
    </citation>
    <scope>NUCLEOTIDE SEQUENCE [LARGE SCALE GENOMIC DNA]</scope>
    <source>
        <strain evidence="3">CGMCC 4.7132</strain>
    </source>
</reference>
<evidence type="ECO:0000313" key="3">
    <source>
        <dbReference type="Proteomes" id="UP001596004"/>
    </source>
</evidence>
<accession>A0ABV9CAB4</accession>
<sequence>MNRAFALPLPRRKMARRHLRWMRNNLLEEGFTTVDVDHDGLRARDAVRHNSVAMSLEPGLFGAQVHCETHGPDAEDLKVSILRWHHDFVAGALAWTGGRWWMPLLHLARWAVLVSVPLVAGLAVWYITNR</sequence>
<dbReference type="RefSeq" id="WP_380836672.1">
    <property type="nucleotide sequence ID" value="NZ_JBHSFP010000002.1"/>
</dbReference>
<feature type="transmembrane region" description="Helical" evidence="1">
    <location>
        <begin position="107"/>
        <end position="127"/>
    </location>
</feature>
<keyword evidence="1" id="KW-0812">Transmembrane</keyword>
<dbReference type="EMBL" id="JBHSFP010000002">
    <property type="protein sequence ID" value="MFC4529795.1"/>
    <property type="molecule type" value="Genomic_DNA"/>
</dbReference>
<protein>
    <submittedName>
        <fullName evidence="2">Uncharacterized protein</fullName>
    </submittedName>
</protein>
<comment type="caution">
    <text evidence="2">The sequence shown here is derived from an EMBL/GenBank/DDBJ whole genome shotgun (WGS) entry which is preliminary data.</text>
</comment>
<proteinExistence type="predicted"/>